<sequence length="128" mass="14566">MALHVRRSGQIMPSAQSMRNHVDVNLELVKENENLRSGLLWMKMYISDIENSKVGMTPAKSKKIKKPAPFFTSVTTRKTRTGDELFPGDKCRPGKVAKRQKSVRRGTNSDRLFSQSMWRVSRATCRPG</sequence>
<comment type="caution">
    <text evidence="2">The sequence shown here is derived from an EMBL/GenBank/DDBJ whole genome shotgun (WGS) entry which is preliminary data.</text>
</comment>
<reference evidence="2" key="2">
    <citation type="submission" date="2022-01" db="EMBL/GenBank/DDBJ databases">
        <authorList>
            <person name="Yamashiro T."/>
            <person name="Shiraishi A."/>
            <person name="Satake H."/>
            <person name="Nakayama K."/>
        </authorList>
    </citation>
    <scope>NUCLEOTIDE SEQUENCE</scope>
</reference>
<reference evidence="2" key="1">
    <citation type="journal article" date="2022" name="Int. J. Mol. Sci.">
        <title>Draft Genome of Tanacetum Coccineum: Genomic Comparison of Closely Related Tanacetum-Family Plants.</title>
        <authorList>
            <person name="Yamashiro T."/>
            <person name="Shiraishi A."/>
            <person name="Nakayama K."/>
            <person name="Satake H."/>
        </authorList>
    </citation>
    <scope>NUCLEOTIDE SEQUENCE</scope>
</reference>
<keyword evidence="3" id="KW-1185">Reference proteome</keyword>
<feature type="compositionally biased region" description="Basic residues" evidence="1">
    <location>
        <begin position="93"/>
        <end position="104"/>
    </location>
</feature>
<feature type="compositionally biased region" description="Basic and acidic residues" evidence="1">
    <location>
        <begin position="81"/>
        <end position="92"/>
    </location>
</feature>
<protein>
    <submittedName>
        <fullName evidence="2">Uncharacterized protein</fullName>
    </submittedName>
</protein>
<dbReference type="Proteomes" id="UP001151760">
    <property type="component" value="Unassembled WGS sequence"/>
</dbReference>
<organism evidence="2 3">
    <name type="scientific">Tanacetum coccineum</name>
    <dbReference type="NCBI Taxonomy" id="301880"/>
    <lineage>
        <taxon>Eukaryota</taxon>
        <taxon>Viridiplantae</taxon>
        <taxon>Streptophyta</taxon>
        <taxon>Embryophyta</taxon>
        <taxon>Tracheophyta</taxon>
        <taxon>Spermatophyta</taxon>
        <taxon>Magnoliopsida</taxon>
        <taxon>eudicotyledons</taxon>
        <taxon>Gunneridae</taxon>
        <taxon>Pentapetalae</taxon>
        <taxon>asterids</taxon>
        <taxon>campanulids</taxon>
        <taxon>Asterales</taxon>
        <taxon>Asteraceae</taxon>
        <taxon>Asteroideae</taxon>
        <taxon>Anthemideae</taxon>
        <taxon>Anthemidinae</taxon>
        <taxon>Tanacetum</taxon>
    </lineage>
</organism>
<evidence type="ECO:0000313" key="3">
    <source>
        <dbReference type="Proteomes" id="UP001151760"/>
    </source>
</evidence>
<feature type="region of interest" description="Disordered" evidence="1">
    <location>
        <begin position="81"/>
        <end position="111"/>
    </location>
</feature>
<evidence type="ECO:0000313" key="2">
    <source>
        <dbReference type="EMBL" id="GJS69169.1"/>
    </source>
</evidence>
<gene>
    <name evidence="2" type="ORF">Tco_0702010</name>
</gene>
<accession>A0ABQ4XUT0</accession>
<proteinExistence type="predicted"/>
<dbReference type="EMBL" id="BQNB010009843">
    <property type="protein sequence ID" value="GJS69169.1"/>
    <property type="molecule type" value="Genomic_DNA"/>
</dbReference>
<name>A0ABQ4XUT0_9ASTR</name>
<evidence type="ECO:0000256" key="1">
    <source>
        <dbReference type="SAM" id="MobiDB-lite"/>
    </source>
</evidence>